<dbReference type="EMBL" id="MFAR01000036">
    <property type="protein sequence ID" value="OGD84442.1"/>
    <property type="molecule type" value="Genomic_DNA"/>
</dbReference>
<gene>
    <name evidence="2" type="ORF">A2618_03120</name>
</gene>
<dbReference type="Gene3D" id="3.90.550.10">
    <property type="entry name" value="Spore Coat Polysaccharide Biosynthesis Protein SpsA, Chain A"/>
    <property type="match status" value="1"/>
</dbReference>
<dbReference type="Proteomes" id="UP000177921">
    <property type="component" value="Unassembled WGS sequence"/>
</dbReference>
<name>A0A1F5FXX4_9BACT</name>
<proteinExistence type="predicted"/>
<feature type="compositionally biased region" description="Acidic residues" evidence="1">
    <location>
        <begin position="30"/>
        <end position="39"/>
    </location>
</feature>
<sequence length="1595" mass="179881">MFAEDDLDSEISTVNDEIPGVGPSGRFDMGFDDEEDTEEKQEISDSIPEPDRSPIQTPKPTLLNRFRTAFVSAVGYHDSEITTHDWRGKEIKKTIKSKELLELEGEKYASMKSSETQEKREGNFGQKVVTFFERVWKGTFTEKLHAIKEKHHGIELMATAGIDNAITAEFDNQIDKQARERIEAKRNTKTKKVLGGVKDFFQEFVGHERDLHREKMVITSEMRANYDNNPSNTNNPIYHLIHRDTEARESLARNVADSPIDFLHQGDKKTEGILIEKDSKVDKFLKEEILKEVVQDTISQCNQSQFTGEKGQISADLRNKLDQKLQNFFFSDDFAEWRKTLTPQQQTQFENSLTYANNVLSQAETTLMPNIRENLDHYRSAERLDFEIELVLGTAQFGPNGEIPSSTIFSKERVSQNQALFDKLRERIHANNGKATLFDESTMSKGLRREWVMAAMNSVATSEVAAAVGGLVAGKGIASALRTGMSWIPFVGSGLVAGGVSGAKEYGRLGKMRGQFGSEQAEGYEHPSSVNAVRAEALRKVDYHRIDLGHRIQQLTGMSEKLAQGENTPEDILQTLGYLADSRARISLSDKRHINLFHASKDTPEGRAIFQKQEDLHNQARVLAMTKLNSILGNTALRTQVAERIGIDPATVTDAGSFVNILAKSQIDNLEYGSTIPTAHQLALGALSIDKAKSIAVRDQAFQKWRWGQTGKRAAISGVTAGLMSWGISSFAESHEQIVQTGIDHQTITTVDHELPLHVAPVPTGEVLDPNTHEVLATMHAHIPEGTTLIADQAHPGTFDLIVTDDPNHILINDFTFGADGHINETPDILNQLTHNHIDIEHTELPTVTMGGHEAINSSGGIDYTQWNHSLTFEEMGGNPDTFIAHNLDDSFANNPEEAGLLPVERVTQINGIRNFWRGMENHVYEQQNAHINPIEGYVQKIHYVDTMWGKEILSAAQSNNVEMTNLPDLIATEEGNRRLAELINEAVRENVTGDTHYTFSDEAHRIAWEMSYWGDEARIPDADEVRTLLEYFNEIPGSTTEIVDGTTIIPHDIWFTMDQDLTQTVDIPYEHISSELVKDAAVGVGYARPLESVEFEKSKMEISIPKTPPFYFGYPNGGLESWKQYGAWLEKIGYFPPQIGSENIREVKREQDRIIEYLRKLNPDETIRLTDLSAQIPPMHPDCRVAINIPAYHEERGIYHTLEEWSHQNENGIPIDKNKYEINIIVNREETAKDDKTYDEVSRFKQEHPDIHVNLIKVVFPSGKGGVGPARKVITDLTLLRSSRRGLNQKDPLYIESEDADLLEIDAKAVSNLIKKFDSNPKLDALRGKQDLAPNILKEHDYLFFERRVERLTEYLLRDSRLRPEINPSADSRWNSVVLGGWNSAYTAEAYALIGGYQNVKIGEDVDLGTRFALMRGERKPDGTIIPNTKTIDTVRNIGQSNPRRFIQALLTKKHAYHTFGDEAIDQAVRDMEPVELLKSIEEGKRISEDNIKIFENVLNSNFQWLRNVIKDDRMLKITFSRLMTGLGFSKYKVEHSADGNVKRLSGSLSEKESEGWQLDYHQEPDGQIKIDNIDNLANALEKYRNGDKSNSWV</sequence>
<protein>
    <submittedName>
        <fullName evidence="2">Uncharacterized protein</fullName>
    </submittedName>
</protein>
<evidence type="ECO:0000313" key="3">
    <source>
        <dbReference type="Proteomes" id="UP000177921"/>
    </source>
</evidence>
<feature type="region of interest" description="Disordered" evidence="1">
    <location>
        <begin position="1"/>
        <end position="59"/>
    </location>
</feature>
<reference evidence="2 3" key="1">
    <citation type="journal article" date="2016" name="Nat. Commun.">
        <title>Thousands of microbial genomes shed light on interconnected biogeochemical processes in an aquifer system.</title>
        <authorList>
            <person name="Anantharaman K."/>
            <person name="Brown C.T."/>
            <person name="Hug L.A."/>
            <person name="Sharon I."/>
            <person name="Castelle C.J."/>
            <person name="Probst A.J."/>
            <person name="Thomas B.C."/>
            <person name="Singh A."/>
            <person name="Wilkins M.J."/>
            <person name="Karaoz U."/>
            <person name="Brodie E.L."/>
            <person name="Williams K.H."/>
            <person name="Hubbard S.S."/>
            <person name="Banfield J.F."/>
        </authorList>
    </citation>
    <scope>NUCLEOTIDE SEQUENCE [LARGE SCALE GENOMIC DNA]</scope>
</reference>
<organism evidence="2 3">
    <name type="scientific">Candidatus Collierbacteria bacterium RIFOXYD1_FULL_46_26</name>
    <dbReference type="NCBI Taxonomy" id="1817732"/>
    <lineage>
        <taxon>Bacteria</taxon>
        <taxon>Candidatus Collieribacteriota</taxon>
    </lineage>
</organism>
<accession>A0A1F5FXX4</accession>
<evidence type="ECO:0000313" key="2">
    <source>
        <dbReference type="EMBL" id="OGD84442.1"/>
    </source>
</evidence>
<comment type="caution">
    <text evidence="2">The sequence shown here is derived from an EMBL/GenBank/DDBJ whole genome shotgun (WGS) entry which is preliminary data.</text>
</comment>
<dbReference type="InterPro" id="IPR029044">
    <property type="entry name" value="Nucleotide-diphossugar_trans"/>
</dbReference>
<dbReference type="SUPFAM" id="SSF53448">
    <property type="entry name" value="Nucleotide-diphospho-sugar transferases"/>
    <property type="match status" value="1"/>
</dbReference>
<evidence type="ECO:0000256" key="1">
    <source>
        <dbReference type="SAM" id="MobiDB-lite"/>
    </source>
</evidence>